<organism evidence="5 6">
    <name type="scientific">Geodia barretti</name>
    <name type="common">Barrett's horny sponge</name>
    <dbReference type="NCBI Taxonomy" id="519541"/>
    <lineage>
        <taxon>Eukaryota</taxon>
        <taxon>Metazoa</taxon>
        <taxon>Porifera</taxon>
        <taxon>Demospongiae</taxon>
        <taxon>Heteroscleromorpha</taxon>
        <taxon>Tetractinellida</taxon>
        <taxon>Astrophorina</taxon>
        <taxon>Geodiidae</taxon>
        <taxon>Geodia</taxon>
    </lineage>
</organism>
<proteinExistence type="predicted"/>
<evidence type="ECO:0000256" key="2">
    <source>
        <dbReference type="ARBA" id="ARBA00023002"/>
    </source>
</evidence>
<evidence type="ECO:0000313" key="6">
    <source>
        <dbReference type="Proteomes" id="UP001174909"/>
    </source>
</evidence>
<dbReference type="Gene3D" id="3.20.20.30">
    <property type="entry name" value="Luciferase-like domain"/>
    <property type="match status" value="1"/>
</dbReference>
<dbReference type="PANTHER" id="PTHR30137:SF16">
    <property type="entry name" value="BLL0895 PROTEIN"/>
    <property type="match status" value="1"/>
</dbReference>
<dbReference type="AlphaFoldDB" id="A0AA35WVQ3"/>
<gene>
    <name evidence="5" type="ORF">GBAR_LOCUS19947</name>
</gene>
<keyword evidence="6" id="KW-1185">Reference proteome</keyword>
<evidence type="ECO:0000313" key="5">
    <source>
        <dbReference type="EMBL" id="CAI8035603.1"/>
    </source>
</evidence>
<dbReference type="GO" id="GO:0005829">
    <property type="term" value="C:cytosol"/>
    <property type="evidence" value="ECO:0007669"/>
    <property type="project" value="TreeGrafter"/>
</dbReference>
<dbReference type="Proteomes" id="UP001174909">
    <property type="component" value="Unassembled WGS sequence"/>
</dbReference>
<keyword evidence="2" id="KW-0560">Oxidoreductase</keyword>
<reference evidence="5" key="1">
    <citation type="submission" date="2023-03" db="EMBL/GenBank/DDBJ databases">
        <authorList>
            <person name="Steffen K."/>
            <person name="Cardenas P."/>
        </authorList>
    </citation>
    <scope>NUCLEOTIDE SEQUENCE</scope>
</reference>
<keyword evidence="3" id="KW-0503">Monooxygenase</keyword>
<keyword evidence="1" id="KW-0285">Flavoprotein</keyword>
<sequence>MCFGIFLAPFHRVGENPTLALERDLELLEWLDALGYDEAWIGEHHSGGWETIASPELFIATAAGRTNRLRLGTGVVSLPYHNPYMVANRMVLLDHLTRGRVMLGVGPGSLASDAYMFCIDPERQREMMDESLGVIMQLFKGEEPVTCETDWFKLREASLQLRPFQKPCLPVAVASVQSPAGVFVAGKHGAGVLSLSVPRSMIRQTTLQDQWDIAEESAREHGKEVHRDEWRLSVPVHLAETREEAFEQVRVGAGRVVTEYTGGTNGHPIPDVPQNEIVDHMVDAGQWIVGTPDDAIAAIERFQESSGGFGTLLVRAEDWTTRENLFHSYELFARYVMPRFQGSLNGITESNSRFSAMRDSLQGNRRAGLQRATDTYLARAQ</sequence>
<dbReference type="Pfam" id="PF00296">
    <property type="entry name" value="Bac_luciferase"/>
    <property type="match status" value="1"/>
</dbReference>
<evidence type="ECO:0000256" key="3">
    <source>
        <dbReference type="ARBA" id="ARBA00023033"/>
    </source>
</evidence>
<dbReference type="InterPro" id="IPR036661">
    <property type="entry name" value="Luciferase-like_sf"/>
</dbReference>
<dbReference type="GO" id="GO:0004497">
    <property type="term" value="F:monooxygenase activity"/>
    <property type="evidence" value="ECO:0007669"/>
    <property type="project" value="UniProtKB-KW"/>
</dbReference>
<protein>
    <submittedName>
        <fullName evidence="5">Limonene 1,2-monooxygenase</fullName>
    </submittedName>
</protein>
<dbReference type="InterPro" id="IPR050766">
    <property type="entry name" value="Bact_Lucif_Oxidored"/>
</dbReference>
<dbReference type="EMBL" id="CASHTH010002811">
    <property type="protein sequence ID" value="CAI8035603.1"/>
    <property type="molecule type" value="Genomic_DNA"/>
</dbReference>
<dbReference type="InterPro" id="IPR011251">
    <property type="entry name" value="Luciferase-like_dom"/>
</dbReference>
<dbReference type="GO" id="GO:0016705">
    <property type="term" value="F:oxidoreductase activity, acting on paired donors, with incorporation or reduction of molecular oxygen"/>
    <property type="evidence" value="ECO:0007669"/>
    <property type="project" value="InterPro"/>
</dbReference>
<evidence type="ECO:0000259" key="4">
    <source>
        <dbReference type="Pfam" id="PF00296"/>
    </source>
</evidence>
<feature type="domain" description="Luciferase-like" evidence="4">
    <location>
        <begin position="1"/>
        <end position="305"/>
    </location>
</feature>
<name>A0AA35WVQ3_GEOBA</name>
<evidence type="ECO:0000256" key="1">
    <source>
        <dbReference type="ARBA" id="ARBA00022630"/>
    </source>
</evidence>
<dbReference type="SUPFAM" id="SSF51679">
    <property type="entry name" value="Bacterial luciferase-like"/>
    <property type="match status" value="1"/>
</dbReference>
<accession>A0AA35WVQ3</accession>
<dbReference type="PANTHER" id="PTHR30137">
    <property type="entry name" value="LUCIFERASE-LIKE MONOOXYGENASE"/>
    <property type="match status" value="1"/>
</dbReference>
<comment type="caution">
    <text evidence="5">The sequence shown here is derived from an EMBL/GenBank/DDBJ whole genome shotgun (WGS) entry which is preliminary data.</text>
</comment>